<proteinExistence type="predicted"/>
<evidence type="ECO:0000256" key="3">
    <source>
        <dbReference type="ARBA" id="ARBA00023163"/>
    </source>
</evidence>
<sequence>MAKVLIIENDRIAARDLFEIVKSLEHEPVGIATNFDDAKALASEHAPEIALIDIHIDGDKDGIALAAELREDHSMALAFLTSHADKQTVAKASAIRPNGYLIKPFDSASVDALVSTALANYDSSQASVDCKRLLESEGPQKSALSEAHANKVCDYIDHHLDEHVKIEELAELCGLGESSFTRQFHARFGTSPYNFLITQRIGEAKRLLRNTAWSIADIALAVGFSNQAHFTTTFKKFVEVTPSEYRRLTH</sequence>
<keyword evidence="1" id="KW-0805">Transcription regulation</keyword>
<keyword evidence="2 7" id="KW-0238">DNA-binding</keyword>
<evidence type="ECO:0000313" key="7">
    <source>
        <dbReference type="EMBL" id="MBV7265558.1"/>
    </source>
</evidence>
<keyword evidence="8" id="KW-1185">Reference proteome</keyword>
<dbReference type="RefSeq" id="WP_218316000.1">
    <property type="nucleotide sequence ID" value="NZ_JAGSPB010000001.1"/>
</dbReference>
<dbReference type="Proteomes" id="UP000699975">
    <property type="component" value="Unassembled WGS sequence"/>
</dbReference>
<dbReference type="Pfam" id="PF12833">
    <property type="entry name" value="HTH_18"/>
    <property type="match status" value="1"/>
</dbReference>
<gene>
    <name evidence="7" type="ORF">KCG45_05155</name>
</gene>
<name>A0ABS6SKJ6_9SPHN</name>
<keyword evidence="3" id="KW-0804">Transcription</keyword>
<dbReference type="InterPro" id="IPR050204">
    <property type="entry name" value="AraC_XylS_family_regulators"/>
</dbReference>
<evidence type="ECO:0000256" key="2">
    <source>
        <dbReference type="ARBA" id="ARBA00023125"/>
    </source>
</evidence>
<accession>A0ABS6SKJ6</accession>
<dbReference type="GO" id="GO:0003677">
    <property type="term" value="F:DNA binding"/>
    <property type="evidence" value="ECO:0007669"/>
    <property type="project" value="UniProtKB-KW"/>
</dbReference>
<evidence type="ECO:0000256" key="1">
    <source>
        <dbReference type="ARBA" id="ARBA00023015"/>
    </source>
</evidence>
<organism evidence="7 8">
    <name type="scientific">Erythrobacter ani</name>
    <dbReference type="NCBI Taxonomy" id="2827235"/>
    <lineage>
        <taxon>Bacteria</taxon>
        <taxon>Pseudomonadati</taxon>
        <taxon>Pseudomonadota</taxon>
        <taxon>Alphaproteobacteria</taxon>
        <taxon>Sphingomonadales</taxon>
        <taxon>Erythrobacteraceae</taxon>
        <taxon>Erythrobacter/Porphyrobacter group</taxon>
        <taxon>Erythrobacter</taxon>
    </lineage>
</organism>
<evidence type="ECO:0000313" key="8">
    <source>
        <dbReference type="Proteomes" id="UP000699975"/>
    </source>
</evidence>
<dbReference type="EMBL" id="JAGSPB010000001">
    <property type="protein sequence ID" value="MBV7265558.1"/>
    <property type="molecule type" value="Genomic_DNA"/>
</dbReference>
<comment type="caution">
    <text evidence="7">The sequence shown here is derived from an EMBL/GenBank/DDBJ whole genome shotgun (WGS) entry which is preliminary data.</text>
</comment>
<evidence type="ECO:0000259" key="5">
    <source>
        <dbReference type="PROSITE" id="PS01124"/>
    </source>
</evidence>
<dbReference type="Pfam" id="PF00072">
    <property type="entry name" value="Response_reg"/>
    <property type="match status" value="1"/>
</dbReference>
<reference evidence="7 8" key="1">
    <citation type="submission" date="2021-04" db="EMBL/GenBank/DDBJ databases">
        <authorList>
            <person name="Pira H."/>
            <person name="Risdian C."/>
            <person name="Wink J."/>
        </authorList>
    </citation>
    <scope>NUCLEOTIDE SEQUENCE [LARGE SCALE GENOMIC DNA]</scope>
    <source>
        <strain evidence="7 8">WH131</strain>
    </source>
</reference>
<dbReference type="InterPro" id="IPR018060">
    <property type="entry name" value="HTH_AraC"/>
</dbReference>
<feature type="modified residue" description="4-aspartylphosphate" evidence="4">
    <location>
        <position position="53"/>
    </location>
</feature>
<dbReference type="InterPro" id="IPR001789">
    <property type="entry name" value="Sig_transdc_resp-reg_receiver"/>
</dbReference>
<dbReference type="PROSITE" id="PS01124">
    <property type="entry name" value="HTH_ARAC_FAMILY_2"/>
    <property type="match status" value="1"/>
</dbReference>
<dbReference type="PROSITE" id="PS50110">
    <property type="entry name" value="RESPONSE_REGULATORY"/>
    <property type="match status" value="1"/>
</dbReference>
<dbReference type="PANTHER" id="PTHR46796:SF6">
    <property type="entry name" value="ARAC SUBFAMILY"/>
    <property type="match status" value="1"/>
</dbReference>
<dbReference type="SMART" id="SM00342">
    <property type="entry name" value="HTH_ARAC"/>
    <property type="match status" value="1"/>
</dbReference>
<dbReference type="SMART" id="SM00448">
    <property type="entry name" value="REC"/>
    <property type="match status" value="1"/>
</dbReference>
<feature type="domain" description="Response regulatory" evidence="6">
    <location>
        <begin position="3"/>
        <end position="118"/>
    </location>
</feature>
<dbReference type="PROSITE" id="PS00041">
    <property type="entry name" value="HTH_ARAC_FAMILY_1"/>
    <property type="match status" value="1"/>
</dbReference>
<evidence type="ECO:0000256" key="4">
    <source>
        <dbReference type="PROSITE-ProRule" id="PRU00169"/>
    </source>
</evidence>
<keyword evidence="4" id="KW-0597">Phosphoprotein</keyword>
<protein>
    <submittedName>
        <fullName evidence="7">DNA-binding response regulator</fullName>
    </submittedName>
</protein>
<evidence type="ECO:0000259" key="6">
    <source>
        <dbReference type="PROSITE" id="PS50110"/>
    </source>
</evidence>
<dbReference type="InterPro" id="IPR018062">
    <property type="entry name" value="HTH_AraC-typ_CS"/>
</dbReference>
<feature type="domain" description="HTH araC/xylS-type" evidence="5">
    <location>
        <begin position="150"/>
        <end position="248"/>
    </location>
</feature>
<dbReference type="PANTHER" id="PTHR46796">
    <property type="entry name" value="HTH-TYPE TRANSCRIPTIONAL ACTIVATOR RHAS-RELATED"/>
    <property type="match status" value="1"/>
</dbReference>